<evidence type="ECO:0000256" key="7">
    <source>
        <dbReference type="ARBA" id="ARBA00022989"/>
    </source>
</evidence>
<evidence type="ECO:0000256" key="2">
    <source>
        <dbReference type="ARBA" id="ARBA00009261"/>
    </source>
</evidence>
<feature type="transmembrane region" description="Helical" evidence="9">
    <location>
        <begin position="239"/>
        <end position="258"/>
    </location>
</feature>
<keyword evidence="3 9" id="KW-0813">Transport</keyword>
<dbReference type="PRINTS" id="PR00175">
    <property type="entry name" value="NAALASMPORT"/>
</dbReference>
<gene>
    <name evidence="10" type="ORF">EV146_104150</name>
</gene>
<organism evidence="10 11">
    <name type="scientific">Mesobacillus foraminis</name>
    <dbReference type="NCBI Taxonomy" id="279826"/>
    <lineage>
        <taxon>Bacteria</taxon>
        <taxon>Bacillati</taxon>
        <taxon>Bacillota</taxon>
        <taxon>Bacilli</taxon>
        <taxon>Bacillales</taxon>
        <taxon>Bacillaceae</taxon>
        <taxon>Mesobacillus</taxon>
    </lineage>
</organism>
<keyword evidence="5 9" id="KW-0812">Transmembrane</keyword>
<evidence type="ECO:0000256" key="1">
    <source>
        <dbReference type="ARBA" id="ARBA00004651"/>
    </source>
</evidence>
<evidence type="ECO:0000256" key="4">
    <source>
        <dbReference type="ARBA" id="ARBA00022475"/>
    </source>
</evidence>
<keyword evidence="4 9" id="KW-1003">Cell membrane</keyword>
<dbReference type="GO" id="GO:0005886">
    <property type="term" value="C:plasma membrane"/>
    <property type="evidence" value="ECO:0007669"/>
    <property type="project" value="UniProtKB-SubCell"/>
</dbReference>
<reference evidence="10 11" key="1">
    <citation type="journal article" date="2015" name="Stand. Genomic Sci.">
        <title>Genomic Encyclopedia of Bacterial and Archaeal Type Strains, Phase III: the genomes of soil and plant-associated and newly described type strains.</title>
        <authorList>
            <person name="Whitman W.B."/>
            <person name="Woyke T."/>
            <person name="Klenk H.P."/>
            <person name="Zhou Y."/>
            <person name="Lilburn T.G."/>
            <person name="Beck B.J."/>
            <person name="De Vos P."/>
            <person name="Vandamme P."/>
            <person name="Eisen J.A."/>
            <person name="Garrity G."/>
            <person name="Hugenholtz P."/>
            <person name="Kyrpides N.C."/>
        </authorList>
    </citation>
    <scope>NUCLEOTIDE SEQUENCE [LARGE SCALE GENOMIC DNA]</scope>
    <source>
        <strain evidence="10 11">CV53</strain>
    </source>
</reference>
<dbReference type="PANTHER" id="PTHR30330">
    <property type="entry name" value="AGSS FAMILY TRANSPORTER, SODIUM-ALANINE"/>
    <property type="match status" value="1"/>
</dbReference>
<feature type="transmembrane region" description="Helical" evidence="9">
    <location>
        <begin position="178"/>
        <end position="196"/>
    </location>
</feature>
<feature type="transmembrane region" description="Helical" evidence="9">
    <location>
        <begin position="208"/>
        <end position="227"/>
    </location>
</feature>
<feature type="transmembrane region" description="Helical" evidence="9">
    <location>
        <begin position="409"/>
        <end position="428"/>
    </location>
</feature>
<keyword evidence="7 9" id="KW-1133">Transmembrane helix</keyword>
<accession>A0A4R2BHK7</accession>
<dbReference type="GO" id="GO:0005283">
    <property type="term" value="F:amino acid:sodium symporter activity"/>
    <property type="evidence" value="ECO:0007669"/>
    <property type="project" value="InterPro"/>
</dbReference>
<keyword evidence="6 9" id="KW-0769">Symport</keyword>
<comment type="subcellular location">
    <subcellularLocation>
        <location evidence="1 9">Cell membrane</location>
        <topology evidence="1 9">Multi-pass membrane protein</topology>
    </subcellularLocation>
</comment>
<comment type="similarity">
    <text evidence="2 9">Belongs to the alanine or glycine:cation symporter (AGCS) (TC 2.A.25) family.</text>
</comment>
<feature type="transmembrane region" description="Helical" evidence="9">
    <location>
        <begin position="65"/>
        <end position="88"/>
    </location>
</feature>
<dbReference type="EMBL" id="SLVV01000004">
    <property type="protein sequence ID" value="TCN26043.1"/>
    <property type="molecule type" value="Genomic_DNA"/>
</dbReference>
<dbReference type="RefSeq" id="WP_132004144.1">
    <property type="nucleotide sequence ID" value="NZ_JABUHM010000009.1"/>
</dbReference>
<feature type="transmembrane region" description="Helical" evidence="9">
    <location>
        <begin position="300"/>
        <end position="321"/>
    </location>
</feature>
<proteinExistence type="inferred from homology"/>
<dbReference type="PROSITE" id="PS00873">
    <property type="entry name" value="NA_ALANINE_SYMP"/>
    <property type="match status" value="1"/>
</dbReference>
<evidence type="ECO:0000256" key="3">
    <source>
        <dbReference type="ARBA" id="ARBA00022448"/>
    </source>
</evidence>
<evidence type="ECO:0000313" key="10">
    <source>
        <dbReference type="EMBL" id="TCN26043.1"/>
    </source>
</evidence>
<dbReference type="AlphaFoldDB" id="A0A4R2BHK7"/>
<comment type="caution">
    <text evidence="10">The sequence shown here is derived from an EMBL/GenBank/DDBJ whole genome shotgun (WGS) entry which is preliminary data.</text>
</comment>
<feature type="transmembrane region" description="Helical" evidence="9">
    <location>
        <begin position="139"/>
        <end position="158"/>
    </location>
</feature>
<name>A0A4R2BHK7_9BACI</name>
<dbReference type="Proteomes" id="UP000295689">
    <property type="component" value="Unassembled WGS sequence"/>
</dbReference>
<dbReference type="InterPro" id="IPR001463">
    <property type="entry name" value="Na/Ala_symport"/>
</dbReference>
<feature type="transmembrane region" description="Helical" evidence="9">
    <location>
        <begin position="383"/>
        <end position="403"/>
    </location>
</feature>
<dbReference type="PANTHER" id="PTHR30330:SF3">
    <property type="entry name" value="TRANSCRIPTIONAL REGULATOR, LRP FAMILY"/>
    <property type="match status" value="1"/>
</dbReference>
<evidence type="ECO:0000256" key="6">
    <source>
        <dbReference type="ARBA" id="ARBA00022847"/>
    </source>
</evidence>
<dbReference type="NCBIfam" id="TIGR00835">
    <property type="entry name" value="agcS"/>
    <property type="match status" value="1"/>
</dbReference>
<feature type="transmembrane region" description="Helical" evidence="9">
    <location>
        <begin position="341"/>
        <end position="363"/>
    </location>
</feature>
<evidence type="ECO:0000256" key="5">
    <source>
        <dbReference type="ARBA" id="ARBA00022692"/>
    </source>
</evidence>
<dbReference type="Pfam" id="PF01235">
    <property type="entry name" value="Na_Ala_symp"/>
    <property type="match status" value="1"/>
</dbReference>
<evidence type="ECO:0000256" key="8">
    <source>
        <dbReference type="ARBA" id="ARBA00023136"/>
    </source>
</evidence>
<protein>
    <submittedName>
        <fullName evidence="10">AGCS family alanine or glycine:cation symporter</fullName>
    </submittedName>
</protein>
<evidence type="ECO:0000313" key="11">
    <source>
        <dbReference type="Proteomes" id="UP000295689"/>
    </source>
</evidence>
<dbReference type="FunFam" id="1.20.1740.10:FF:000004">
    <property type="entry name" value="Sodium:alanine symporter family protein"/>
    <property type="match status" value="1"/>
</dbReference>
<keyword evidence="11" id="KW-1185">Reference proteome</keyword>
<keyword evidence="8 9" id="KW-0472">Membrane</keyword>
<evidence type="ECO:0000256" key="9">
    <source>
        <dbReference type="RuleBase" id="RU363064"/>
    </source>
</evidence>
<sequence>MTDFLNWLSGVVWGPPTLLLIVGTGLLLTIRLGFYQFSSLPYALKLAFSKNQDKSSEGDISHFQSLMTALAATIGTGNIAGVATAVVLGGPGAIFWMWVTALVGMATKYAEAILAVKYRTVGGNGQMAGGPMYYIEKGLGWKWLAVLFALFGSIAAFGIGSSVQSNSVAAAVENSFGINPWITGLILTVFTALVILGGIKSIGKVTSLFVPVMAIFYVVGGLAIILMNLDLLPTALGKIFSDAFTGQAVAGGAIGAVIRYGVARGVFSNEAGMGSAPIAAAAAKTDHPGRQALISMTGTFLDTIIVCSITGITLVMGGMYLDTDLTGAALTTETFNSLLPGGGWIVTIGIILFAYSTVLGWAYYGEKCFEYLFGNKSIMIYRIVYVATVLVGAGMNLGLVWTIADIFNALMAIPNLVGLLFLSGVVVAETRSFKKLREQEKLEEKNVNIGSSL</sequence>
<dbReference type="Gene3D" id="1.20.1740.10">
    <property type="entry name" value="Amino acid/polyamine transporter I"/>
    <property type="match status" value="1"/>
</dbReference>